<evidence type="ECO:0000256" key="6">
    <source>
        <dbReference type="SAM" id="MobiDB-lite"/>
    </source>
</evidence>
<evidence type="ECO:0000256" key="2">
    <source>
        <dbReference type="ARBA" id="ARBA00022741"/>
    </source>
</evidence>
<dbReference type="PROSITE" id="PS00108">
    <property type="entry name" value="PROTEIN_KINASE_ST"/>
    <property type="match status" value="1"/>
</dbReference>
<evidence type="ECO:0000259" key="7">
    <source>
        <dbReference type="PROSITE" id="PS50011"/>
    </source>
</evidence>
<protein>
    <recommendedName>
        <fullName evidence="7">Protein kinase domain-containing protein</fullName>
    </recommendedName>
</protein>
<dbReference type="GeneID" id="13884228"/>
<dbReference type="Proteomes" id="UP000005220">
    <property type="component" value="Chromosome 6"/>
</dbReference>
<dbReference type="Gene3D" id="1.10.510.10">
    <property type="entry name" value="Transferase(Phosphotransferase) domain 1"/>
    <property type="match status" value="1"/>
</dbReference>
<dbReference type="GO" id="GO:0010697">
    <property type="term" value="P:negative regulation of mitotic spindle pole body separation"/>
    <property type="evidence" value="ECO:0007669"/>
    <property type="project" value="EnsemblFungi"/>
</dbReference>
<dbReference type="GO" id="GO:0005737">
    <property type="term" value="C:cytoplasm"/>
    <property type="evidence" value="ECO:0007669"/>
    <property type="project" value="TreeGrafter"/>
</dbReference>
<dbReference type="GO" id="GO:0090154">
    <property type="term" value="P:positive regulation of sphingolipid biosynthetic process"/>
    <property type="evidence" value="ECO:0007669"/>
    <property type="project" value="EnsemblFungi"/>
</dbReference>
<evidence type="ECO:0000256" key="1">
    <source>
        <dbReference type="ARBA" id="ARBA00022679"/>
    </source>
</evidence>
<evidence type="ECO:0000256" key="5">
    <source>
        <dbReference type="ARBA" id="ARBA00037982"/>
    </source>
</evidence>
<keyword evidence="1" id="KW-0808">Transferase</keyword>
<dbReference type="GO" id="GO:0000320">
    <property type="term" value="P:re-entry into mitotic cell cycle"/>
    <property type="evidence" value="ECO:0007669"/>
    <property type="project" value="EnsemblFungi"/>
</dbReference>
<name>H2AWL0_KAZAF</name>
<dbReference type="EMBL" id="HE650826">
    <property type="protein sequence ID" value="CCF58760.1"/>
    <property type="molecule type" value="Genomic_DNA"/>
</dbReference>
<gene>
    <name evidence="8" type="primary">KAFR0F01630</name>
    <name evidence="8" type="ORF">KAFR_0F01630</name>
</gene>
<dbReference type="GO" id="GO:0040020">
    <property type="term" value="P:regulation of meiotic nuclear division"/>
    <property type="evidence" value="ECO:0007669"/>
    <property type="project" value="EnsemblFungi"/>
</dbReference>
<dbReference type="GO" id="GO:0004713">
    <property type="term" value="F:protein tyrosine kinase activity"/>
    <property type="evidence" value="ECO:0007669"/>
    <property type="project" value="EnsemblFungi"/>
</dbReference>
<dbReference type="SUPFAM" id="SSF56112">
    <property type="entry name" value="Protein kinase-like (PK-like)"/>
    <property type="match status" value="1"/>
</dbReference>
<keyword evidence="4" id="KW-0067">ATP-binding</keyword>
<dbReference type="GO" id="GO:0005524">
    <property type="term" value="F:ATP binding"/>
    <property type="evidence" value="ECO:0007669"/>
    <property type="project" value="UniProtKB-KW"/>
</dbReference>
<dbReference type="GO" id="GO:0110031">
    <property type="term" value="P:negative regulation of G2/MI transition of meiotic cell cycle"/>
    <property type="evidence" value="ECO:0007669"/>
    <property type="project" value="TreeGrafter"/>
</dbReference>
<dbReference type="KEGG" id="kaf:KAFR_0F01630"/>
<feature type="domain" description="Protein kinase" evidence="7">
    <location>
        <begin position="415"/>
        <end position="726"/>
    </location>
</feature>
<dbReference type="GO" id="GO:0005634">
    <property type="term" value="C:nucleus"/>
    <property type="evidence" value="ECO:0007669"/>
    <property type="project" value="EnsemblFungi"/>
</dbReference>
<dbReference type="InterPro" id="IPR050339">
    <property type="entry name" value="CC_SR_Kinase"/>
</dbReference>
<accession>H2AWL0</accession>
<dbReference type="GO" id="GO:0044879">
    <property type="term" value="P:mitotic morphogenesis checkpoint signaling"/>
    <property type="evidence" value="ECO:0007669"/>
    <property type="project" value="EnsemblFungi"/>
</dbReference>
<dbReference type="Gene3D" id="3.30.200.20">
    <property type="entry name" value="Phosphorylase Kinase, domain 1"/>
    <property type="match status" value="1"/>
</dbReference>
<dbReference type="InterPro" id="IPR011009">
    <property type="entry name" value="Kinase-like_dom_sf"/>
</dbReference>
<feature type="region of interest" description="Disordered" evidence="6">
    <location>
        <begin position="80"/>
        <end position="184"/>
    </location>
</feature>
<dbReference type="InterPro" id="IPR008271">
    <property type="entry name" value="Ser/Thr_kinase_AS"/>
</dbReference>
<dbReference type="PANTHER" id="PTHR11042:SF196">
    <property type="entry name" value="MITOSIS INHIBITOR PROTEIN KINASE SWE1"/>
    <property type="match status" value="1"/>
</dbReference>
<dbReference type="HOGENOM" id="CLU_007696_0_0_1"/>
<sequence length="751" mass="85797">MDNIRQKSDQDFNMVDIDDADNDMVVNLDVVNNDVQTPDKFQYQTSNNLKFYPYSNSNKLTRSVATLNLSLSNIDLPESQSKALQRIREEEDEEMNHRIHRWSPFHTDDDDDDPSTPTLKRSASKSELSPFVNNPETLKKWNYKQPPSSNLSKQWSSQNSSNKNNNANNDNIPFNRARPDPQAFQSTGLTSKIFQNNNLYPKKLLIPNTPVKQYPLKDTGRISNITTFSNTIDDSIFSEDPNNSNLTNDTLPFVLSPTLETARIRVSTGNSSPISALKSSNKSNSRSPYLNKFKKFKKLRDSVILKNEELSNSLQQFTDDLYGVDENSQSKNFINDNISFFSQLPPPTYQKGKDDFVTENSSTDEDDMSTPTRRKTIAGAKHRAADILSSSKQSPIRTRKHVASASPDLHLFERFSNVNILGQSQFSTVYQVTFDETKKRYAVKSITPNKHNSLHRILQEIGLLAEIRDSKLDEEGKEYVVDFITSWKFESSFYVMTDYYENGNLDKFLQEQVISKKARLEDWRIWKIIVEICLGLRFIHETCRIVHLDIKPSNIMVTFEGNLKLGDFGMATHLPLEDPNFENEGDREYIAPEIISKCTYDFRADIFSLGLMIVEIAANVILPDNGNAWHKLRSGDLSDAGRLSSTDIHSESLFSGATKIDTHLTELTIGKDDRNSRKNSISKIPAWVPRFLIDGESLERVVKWMIDPNYRKRPTASDLLQTEECLYVERTRKAGAIIQEDDFGPTPEFFK</sequence>
<evidence type="ECO:0000256" key="3">
    <source>
        <dbReference type="ARBA" id="ARBA00022777"/>
    </source>
</evidence>
<keyword evidence="2" id="KW-0547">Nucleotide-binding</keyword>
<dbReference type="STRING" id="1071382.H2AWL0"/>
<dbReference type="InterPro" id="IPR000719">
    <property type="entry name" value="Prot_kinase_dom"/>
</dbReference>
<dbReference type="AlphaFoldDB" id="H2AWL0"/>
<evidence type="ECO:0000313" key="8">
    <source>
        <dbReference type="EMBL" id="CCF58760.1"/>
    </source>
</evidence>
<dbReference type="InParanoid" id="H2AWL0"/>
<dbReference type="GO" id="GO:0000086">
    <property type="term" value="P:G2/M transition of mitotic cell cycle"/>
    <property type="evidence" value="ECO:0007669"/>
    <property type="project" value="EnsemblFungi"/>
</dbReference>
<proteinExistence type="inferred from homology"/>
<feature type="compositionally biased region" description="Polar residues" evidence="6">
    <location>
        <begin position="115"/>
        <end position="136"/>
    </location>
</feature>
<reference evidence="8 9" key="1">
    <citation type="journal article" date="2011" name="Proc. Natl. Acad. Sci. U.S.A.">
        <title>Evolutionary erosion of yeast sex chromosomes by mating-type switching accidents.</title>
        <authorList>
            <person name="Gordon J.L."/>
            <person name="Armisen D."/>
            <person name="Proux-Wera E."/>
            <person name="Oheigeartaigh S.S."/>
            <person name="Byrne K.P."/>
            <person name="Wolfe K.H."/>
        </authorList>
    </citation>
    <scope>NUCLEOTIDE SEQUENCE [LARGE SCALE GENOMIC DNA]</scope>
    <source>
        <strain evidence="9">ATCC 22294 / BCRC 22015 / CBS 2517 / CECT 1963 / NBRC 1671 / NRRL Y-8276</strain>
    </source>
</reference>
<dbReference type="PANTHER" id="PTHR11042">
    <property type="entry name" value="EUKARYOTIC TRANSLATION INITIATION FACTOR 2-ALPHA KINASE EIF2-ALPHA KINASE -RELATED"/>
    <property type="match status" value="1"/>
</dbReference>
<dbReference type="OrthoDB" id="5337378at2759"/>
<keyword evidence="3" id="KW-0418">Kinase</keyword>
<organism evidence="8 9">
    <name type="scientific">Kazachstania africana (strain ATCC 22294 / BCRC 22015 / CBS 2517 / CECT 1963 / NBRC 1671 / NRRL Y-8276)</name>
    <name type="common">Yeast</name>
    <name type="synonym">Kluyveromyces africanus</name>
    <dbReference type="NCBI Taxonomy" id="1071382"/>
    <lineage>
        <taxon>Eukaryota</taxon>
        <taxon>Fungi</taxon>
        <taxon>Dikarya</taxon>
        <taxon>Ascomycota</taxon>
        <taxon>Saccharomycotina</taxon>
        <taxon>Saccharomycetes</taxon>
        <taxon>Saccharomycetales</taxon>
        <taxon>Saccharomycetaceae</taxon>
        <taxon>Kazachstania</taxon>
    </lineage>
</organism>
<evidence type="ECO:0000313" key="9">
    <source>
        <dbReference type="Proteomes" id="UP000005220"/>
    </source>
</evidence>
<dbReference type="PROSITE" id="PS50011">
    <property type="entry name" value="PROTEIN_KINASE_DOM"/>
    <property type="match status" value="1"/>
</dbReference>
<evidence type="ECO:0000256" key="4">
    <source>
        <dbReference type="ARBA" id="ARBA00022840"/>
    </source>
</evidence>
<comment type="similarity">
    <text evidence="5">Belongs to the protein kinase superfamily. Ser/Thr protein kinase family. GCN2 subfamily.</text>
</comment>
<feature type="compositionally biased region" description="Low complexity" evidence="6">
    <location>
        <begin position="148"/>
        <end position="171"/>
    </location>
</feature>
<dbReference type="SMART" id="SM00220">
    <property type="entry name" value="S_TKc"/>
    <property type="match status" value="1"/>
</dbReference>
<dbReference type="RefSeq" id="XP_003957895.1">
    <property type="nucleotide sequence ID" value="XM_003957846.1"/>
</dbReference>
<dbReference type="GO" id="GO:0005935">
    <property type="term" value="C:cellular bud neck"/>
    <property type="evidence" value="ECO:0007669"/>
    <property type="project" value="EnsemblFungi"/>
</dbReference>
<dbReference type="Pfam" id="PF00069">
    <property type="entry name" value="Pkinase"/>
    <property type="match status" value="1"/>
</dbReference>
<dbReference type="FunCoup" id="H2AWL0">
    <property type="interactions" value="462"/>
</dbReference>
<keyword evidence="9" id="KW-1185">Reference proteome</keyword>
<dbReference type="eggNOG" id="KOG0601">
    <property type="taxonomic scope" value="Eukaryota"/>
</dbReference>